<feature type="transmembrane region" description="Helical" evidence="8">
    <location>
        <begin position="12"/>
        <end position="29"/>
    </location>
</feature>
<dbReference type="AlphaFoldDB" id="A0A9D2MFU8"/>
<sequence>MALLQTLNGLLWGPAGVGLLAGAGLWLTVRCGFFPLRRAGLWLRATLGALLRGSPDLARAAPGAVSPFGSLCTALGATIGTGSVAGVAAALVSGGPGAVFWMWVTALLGMSTAYAENLLALRWRRRVGGRWLGGPMYYLADGLGSRPGCRRLGRALGALYAALCLLASFGIGNLSQSSAIALSLQSAFGLPPAAVGLALAAATALVVRRGGQGVADAAARLVPLMAAFYLTGTALVALLHIEAVPAAFGAIFRGALGLRAAGGGAVGYGVAAAVRWGCARGSFSSEAGLGSAAIAAGSAATGQPVQQGMWGIFQVFVSTFAVCTMTALAILTAGLVDLDTGRMVSPSPAPALPGEAFAAAFGPAGPALAAGAVLLFAWSSILGWCQYGAVCWGYLFGAKTAWAYRLAFLALLPAGAVAGFSAAWGVSDLFNGLMMLPNLVGLLALSG</sequence>
<evidence type="ECO:0000256" key="6">
    <source>
        <dbReference type="ARBA" id="ARBA00022989"/>
    </source>
</evidence>
<feature type="transmembrane region" description="Helical" evidence="8">
    <location>
        <begin position="155"/>
        <end position="175"/>
    </location>
</feature>
<keyword evidence="8" id="KW-0769">Symport</keyword>
<evidence type="ECO:0000256" key="5">
    <source>
        <dbReference type="ARBA" id="ARBA00022692"/>
    </source>
</evidence>
<dbReference type="PANTHER" id="PTHR30330:SF3">
    <property type="entry name" value="TRANSCRIPTIONAL REGULATOR, LRP FAMILY"/>
    <property type="match status" value="1"/>
</dbReference>
<feature type="transmembrane region" description="Helical" evidence="8">
    <location>
        <begin position="219"/>
        <end position="241"/>
    </location>
</feature>
<dbReference type="GO" id="GO:0005886">
    <property type="term" value="C:plasma membrane"/>
    <property type="evidence" value="ECO:0007669"/>
    <property type="project" value="UniProtKB-SubCell"/>
</dbReference>
<feature type="transmembrane region" description="Helical" evidence="8">
    <location>
        <begin position="187"/>
        <end position="207"/>
    </location>
</feature>
<evidence type="ECO:0000313" key="9">
    <source>
        <dbReference type="EMBL" id="HJB59199.1"/>
    </source>
</evidence>
<dbReference type="Proteomes" id="UP000824211">
    <property type="component" value="Unassembled WGS sequence"/>
</dbReference>
<evidence type="ECO:0000256" key="7">
    <source>
        <dbReference type="ARBA" id="ARBA00023136"/>
    </source>
</evidence>
<comment type="caution">
    <text evidence="9">The sequence shown here is derived from an EMBL/GenBank/DDBJ whole genome shotgun (WGS) entry which is preliminary data.</text>
</comment>
<comment type="similarity">
    <text evidence="2 8">Belongs to the alanine or glycine:cation symporter (AGCS) (TC 2.A.25) family.</text>
</comment>
<feature type="transmembrane region" description="Helical" evidence="8">
    <location>
        <begin position="98"/>
        <end position="121"/>
    </location>
</feature>
<evidence type="ECO:0000313" key="10">
    <source>
        <dbReference type="Proteomes" id="UP000824211"/>
    </source>
</evidence>
<dbReference type="Pfam" id="PF01235">
    <property type="entry name" value="Na_Ala_symp"/>
    <property type="match status" value="1"/>
</dbReference>
<organism evidence="9 10">
    <name type="scientific">Candidatus Faecalibacterium faecipullorum</name>
    <dbReference type="NCBI Taxonomy" id="2838578"/>
    <lineage>
        <taxon>Bacteria</taxon>
        <taxon>Bacillati</taxon>
        <taxon>Bacillota</taxon>
        <taxon>Clostridia</taxon>
        <taxon>Eubacteriales</taxon>
        <taxon>Oscillospiraceae</taxon>
        <taxon>Faecalibacterium</taxon>
    </lineage>
</organism>
<dbReference type="NCBIfam" id="TIGR00835">
    <property type="entry name" value="agcS"/>
    <property type="match status" value="1"/>
</dbReference>
<dbReference type="InterPro" id="IPR001463">
    <property type="entry name" value="Na/Ala_symport"/>
</dbReference>
<keyword evidence="4 8" id="KW-1003">Cell membrane</keyword>
<evidence type="ECO:0000256" key="1">
    <source>
        <dbReference type="ARBA" id="ARBA00004651"/>
    </source>
</evidence>
<evidence type="ECO:0000256" key="2">
    <source>
        <dbReference type="ARBA" id="ARBA00009261"/>
    </source>
</evidence>
<protein>
    <submittedName>
        <fullName evidence="9">Amino acid carrier protein</fullName>
    </submittedName>
</protein>
<feature type="transmembrane region" description="Helical" evidence="8">
    <location>
        <begin position="402"/>
        <end position="423"/>
    </location>
</feature>
<reference evidence="9" key="1">
    <citation type="journal article" date="2021" name="PeerJ">
        <title>Extensive microbial diversity within the chicken gut microbiome revealed by metagenomics and culture.</title>
        <authorList>
            <person name="Gilroy R."/>
            <person name="Ravi A."/>
            <person name="Getino M."/>
            <person name="Pursley I."/>
            <person name="Horton D.L."/>
            <person name="Alikhan N.F."/>
            <person name="Baker D."/>
            <person name="Gharbi K."/>
            <person name="Hall N."/>
            <person name="Watson M."/>
            <person name="Adriaenssens E.M."/>
            <person name="Foster-Nyarko E."/>
            <person name="Jarju S."/>
            <person name="Secka A."/>
            <person name="Antonio M."/>
            <person name="Oren A."/>
            <person name="Chaudhuri R.R."/>
            <person name="La Ragione R."/>
            <person name="Hildebrand F."/>
            <person name="Pallen M.J."/>
        </authorList>
    </citation>
    <scope>NUCLEOTIDE SEQUENCE</scope>
    <source>
        <strain evidence="9">ChiHjej9B8-13557</strain>
    </source>
</reference>
<evidence type="ECO:0000256" key="8">
    <source>
        <dbReference type="RuleBase" id="RU363064"/>
    </source>
</evidence>
<accession>A0A9D2MFU8</accession>
<dbReference type="PANTHER" id="PTHR30330">
    <property type="entry name" value="AGSS FAMILY TRANSPORTER, SODIUM-ALANINE"/>
    <property type="match status" value="1"/>
</dbReference>
<evidence type="ECO:0000256" key="4">
    <source>
        <dbReference type="ARBA" id="ARBA00022475"/>
    </source>
</evidence>
<reference evidence="9" key="2">
    <citation type="submission" date="2021-04" db="EMBL/GenBank/DDBJ databases">
        <authorList>
            <person name="Gilroy R."/>
        </authorList>
    </citation>
    <scope>NUCLEOTIDE SEQUENCE</scope>
    <source>
        <strain evidence="9">ChiHjej9B8-13557</strain>
    </source>
</reference>
<name>A0A9D2MFU8_9FIRM</name>
<keyword evidence="5 8" id="KW-0812">Transmembrane</keyword>
<dbReference type="PROSITE" id="PS00873">
    <property type="entry name" value="NA_ALANINE_SYMP"/>
    <property type="match status" value="1"/>
</dbReference>
<keyword evidence="3 8" id="KW-0813">Transport</keyword>
<keyword evidence="7 8" id="KW-0472">Membrane</keyword>
<keyword evidence="6 8" id="KW-1133">Transmembrane helix</keyword>
<gene>
    <name evidence="9" type="ORF">H9771_06040</name>
</gene>
<feature type="transmembrane region" description="Helical" evidence="8">
    <location>
        <begin position="68"/>
        <end position="92"/>
    </location>
</feature>
<proteinExistence type="inferred from homology"/>
<dbReference type="EMBL" id="DWXX01000104">
    <property type="protein sequence ID" value="HJB59199.1"/>
    <property type="molecule type" value="Genomic_DNA"/>
</dbReference>
<comment type="subcellular location">
    <subcellularLocation>
        <location evidence="1 8">Cell membrane</location>
        <topology evidence="1 8">Multi-pass membrane protein</topology>
    </subcellularLocation>
</comment>
<dbReference type="PRINTS" id="PR00175">
    <property type="entry name" value="NAALASMPORT"/>
</dbReference>
<feature type="transmembrane region" description="Helical" evidence="8">
    <location>
        <begin position="247"/>
        <end position="274"/>
    </location>
</feature>
<feature type="non-terminal residue" evidence="9">
    <location>
        <position position="447"/>
    </location>
</feature>
<dbReference type="GO" id="GO:0005283">
    <property type="term" value="F:amino acid:sodium symporter activity"/>
    <property type="evidence" value="ECO:0007669"/>
    <property type="project" value="InterPro"/>
</dbReference>
<feature type="transmembrane region" description="Helical" evidence="8">
    <location>
        <begin position="315"/>
        <end position="336"/>
    </location>
</feature>
<evidence type="ECO:0000256" key="3">
    <source>
        <dbReference type="ARBA" id="ARBA00022448"/>
    </source>
</evidence>